<feature type="transmembrane region" description="Helical" evidence="7">
    <location>
        <begin position="213"/>
        <end position="234"/>
    </location>
</feature>
<dbReference type="NCBIfam" id="TIGR00786">
    <property type="entry name" value="dctM"/>
    <property type="match status" value="1"/>
</dbReference>
<evidence type="ECO:0000256" key="2">
    <source>
        <dbReference type="ARBA" id="ARBA00022475"/>
    </source>
</evidence>
<dbReference type="KEGG" id="cbol:CGC65_20545"/>
<feature type="transmembrane region" description="Helical" evidence="7">
    <location>
        <begin position="400"/>
        <end position="421"/>
    </location>
</feature>
<name>A0A414AWJ9_9FIRM</name>
<protein>
    <submittedName>
        <fullName evidence="9">TRAP transporter large permease</fullName>
    </submittedName>
</protein>
<feature type="transmembrane region" description="Helical" evidence="7">
    <location>
        <begin position="240"/>
        <end position="259"/>
    </location>
</feature>
<feature type="transmembrane region" description="Helical" evidence="7">
    <location>
        <begin position="111"/>
        <end position="127"/>
    </location>
</feature>
<proteinExistence type="predicted"/>
<dbReference type="PANTHER" id="PTHR33362:SF2">
    <property type="entry name" value="TRAP TRANSPORTER LARGE PERMEASE PROTEIN"/>
    <property type="match status" value="1"/>
</dbReference>
<dbReference type="Pfam" id="PF06808">
    <property type="entry name" value="DctM"/>
    <property type="match status" value="1"/>
</dbReference>
<evidence type="ECO:0000256" key="5">
    <source>
        <dbReference type="ARBA" id="ARBA00022989"/>
    </source>
</evidence>
<dbReference type="RefSeq" id="WP_002569597.1">
    <property type="nucleotide sequence ID" value="NZ_CABKUK010000009.1"/>
</dbReference>
<sequence length="424" mass="45088">MATGVMFIVMFGLMFLGVPIAVAMFISMFVLINVDPVTTSSFIAQTTYGGVASFTNLALPFFMISGTIMETGGLSKRLVSAANSIIGGVTGSLGMVTVIACMFFGAVSGSAPATVAAIGAIMIPMMVQEGYSKYYATALACCAGGLGVIVPPSYPLVLYGVTCNQSVGDLFIAGLLPSCVVGGVLILINYVYCRKHRLKGENHFHIKSAVSAWWDAKWALIMPVIILGGIYGGFFTATEAAVVAVVYGIFIGFVVYRELKIEKLWAVFRDNAAFIAGTMFIMCPAKATGSVFAYLNINQTIADFMFSISSNYYVVMFMIFIIMFIVGMFIQTTPAIIILAPTLLSVVTQVGCDPIHFGIILDLALAIAFVTPPVAINLFVGSSLTGISIDKITKAEMPLLFGLIAAFFVVAFIPAISLLLLGRI</sequence>
<dbReference type="InterPro" id="IPR010656">
    <property type="entry name" value="DctM"/>
</dbReference>
<gene>
    <name evidence="9" type="ORF">DW839_11510</name>
</gene>
<feature type="domain" description="TRAP C4-dicarboxylate transport system permease DctM subunit" evidence="8">
    <location>
        <begin position="7"/>
        <end position="416"/>
    </location>
</feature>
<evidence type="ECO:0000313" key="9">
    <source>
        <dbReference type="EMBL" id="RHC56158.1"/>
    </source>
</evidence>
<evidence type="ECO:0000256" key="4">
    <source>
        <dbReference type="ARBA" id="ARBA00022692"/>
    </source>
</evidence>
<feature type="transmembrane region" description="Helical" evidence="7">
    <location>
        <begin position="359"/>
        <end position="380"/>
    </location>
</feature>
<dbReference type="InterPro" id="IPR004681">
    <property type="entry name" value="TRAP_DctM"/>
</dbReference>
<evidence type="ECO:0000256" key="1">
    <source>
        <dbReference type="ARBA" id="ARBA00004429"/>
    </source>
</evidence>
<dbReference type="AlphaFoldDB" id="A0A414AWJ9"/>
<feature type="transmembrane region" description="Helical" evidence="7">
    <location>
        <begin position="42"/>
        <end position="64"/>
    </location>
</feature>
<feature type="transmembrane region" description="Helical" evidence="7">
    <location>
        <begin position="7"/>
        <end position="30"/>
    </location>
</feature>
<evidence type="ECO:0000259" key="8">
    <source>
        <dbReference type="Pfam" id="PF06808"/>
    </source>
</evidence>
<keyword evidence="6 7" id="KW-0472">Membrane</keyword>
<reference evidence="9 10" key="1">
    <citation type="submission" date="2018-08" db="EMBL/GenBank/DDBJ databases">
        <title>A genome reference for cultivated species of the human gut microbiota.</title>
        <authorList>
            <person name="Zou Y."/>
            <person name="Xue W."/>
            <person name="Luo G."/>
        </authorList>
    </citation>
    <scope>NUCLEOTIDE SEQUENCE [LARGE SCALE GENOMIC DNA]</scope>
    <source>
        <strain evidence="9 10">AM35-14</strain>
    </source>
</reference>
<keyword evidence="3" id="KW-0997">Cell inner membrane</keyword>
<evidence type="ECO:0000256" key="7">
    <source>
        <dbReference type="SAM" id="Phobius"/>
    </source>
</evidence>
<keyword evidence="2" id="KW-1003">Cell membrane</keyword>
<dbReference type="Proteomes" id="UP000283975">
    <property type="component" value="Unassembled WGS sequence"/>
</dbReference>
<evidence type="ECO:0000256" key="6">
    <source>
        <dbReference type="ARBA" id="ARBA00023136"/>
    </source>
</evidence>
<keyword evidence="5 7" id="KW-1133">Transmembrane helix</keyword>
<keyword evidence="4 7" id="KW-0812">Transmembrane</keyword>
<organism evidence="9 10">
    <name type="scientific">Enterocloster bolteae</name>
    <dbReference type="NCBI Taxonomy" id="208479"/>
    <lineage>
        <taxon>Bacteria</taxon>
        <taxon>Bacillati</taxon>
        <taxon>Bacillota</taxon>
        <taxon>Clostridia</taxon>
        <taxon>Lachnospirales</taxon>
        <taxon>Lachnospiraceae</taxon>
        <taxon>Enterocloster</taxon>
    </lineage>
</organism>
<feature type="transmembrane region" description="Helical" evidence="7">
    <location>
        <begin position="271"/>
        <end position="294"/>
    </location>
</feature>
<dbReference type="PANTHER" id="PTHR33362">
    <property type="entry name" value="SIALIC ACID TRAP TRANSPORTER PERMEASE PROTEIN SIAT-RELATED"/>
    <property type="match status" value="1"/>
</dbReference>
<feature type="transmembrane region" description="Helical" evidence="7">
    <location>
        <begin position="85"/>
        <end position="105"/>
    </location>
</feature>
<feature type="transmembrane region" description="Helical" evidence="7">
    <location>
        <begin position="170"/>
        <end position="192"/>
    </location>
</feature>
<accession>A0A414AWJ9</accession>
<evidence type="ECO:0000256" key="3">
    <source>
        <dbReference type="ARBA" id="ARBA00022519"/>
    </source>
</evidence>
<comment type="caution">
    <text evidence="9">The sequence shown here is derived from an EMBL/GenBank/DDBJ whole genome shotgun (WGS) entry which is preliminary data.</text>
</comment>
<evidence type="ECO:0000313" key="10">
    <source>
        <dbReference type="Proteomes" id="UP000283975"/>
    </source>
</evidence>
<dbReference type="EMBL" id="QSHZ01000010">
    <property type="protein sequence ID" value="RHC56158.1"/>
    <property type="molecule type" value="Genomic_DNA"/>
</dbReference>
<comment type="subcellular location">
    <subcellularLocation>
        <location evidence="1">Cell inner membrane</location>
        <topology evidence="1">Multi-pass membrane protein</topology>
    </subcellularLocation>
</comment>
<feature type="transmembrane region" description="Helical" evidence="7">
    <location>
        <begin position="134"/>
        <end position="150"/>
    </location>
</feature>
<dbReference type="PIRSF" id="PIRSF006066">
    <property type="entry name" value="HI0050"/>
    <property type="match status" value="1"/>
</dbReference>
<dbReference type="GO" id="GO:0022857">
    <property type="term" value="F:transmembrane transporter activity"/>
    <property type="evidence" value="ECO:0007669"/>
    <property type="project" value="TreeGrafter"/>
</dbReference>
<dbReference type="GO" id="GO:0005886">
    <property type="term" value="C:plasma membrane"/>
    <property type="evidence" value="ECO:0007669"/>
    <property type="project" value="UniProtKB-SubCell"/>
</dbReference>
<feature type="transmembrane region" description="Helical" evidence="7">
    <location>
        <begin position="314"/>
        <end position="347"/>
    </location>
</feature>